<evidence type="ECO:0008006" key="3">
    <source>
        <dbReference type="Google" id="ProtNLM"/>
    </source>
</evidence>
<proteinExistence type="predicted"/>
<keyword evidence="2" id="KW-1185">Reference proteome</keyword>
<dbReference type="EMBL" id="WNYA01100730">
    <property type="protein sequence ID" value="KAG8534551.1"/>
    <property type="molecule type" value="Genomic_DNA"/>
</dbReference>
<reference evidence="1" key="1">
    <citation type="thesis" date="2020" institute="ProQuest LLC" country="789 East Eisenhower Parkway, Ann Arbor, MI, USA">
        <title>Comparative Genomics and Chromosome Evolution.</title>
        <authorList>
            <person name="Mudd A.B."/>
        </authorList>
    </citation>
    <scope>NUCLEOTIDE SEQUENCE</scope>
    <source>
        <strain evidence="1">237g6f4</strain>
        <tissue evidence="1">Blood</tissue>
    </source>
</reference>
<evidence type="ECO:0000313" key="1">
    <source>
        <dbReference type="EMBL" id="KAG8534551.1"/>
    </source>
</evidence>
<organism evidence="1 2">
    <name type="scientific">Engystomops pustulosus</name>
    <name type="common">Tungara frog</name>
    <name type="synonym">Physalaemus pustulosus</name>
    <dbReference type="NCBI Taxonomy" id="76066"/>
    <lineage>
        <taxon>Eukaryota</taxon>
        <taxon>Metazoa</taxon>
        <taxon>Chordata</taxon>
        <taxon>Craniata</taxon>
        <taxon>Vertebrata</taxon>
        <taxon>Euteleostomi</taxon>
        <taxon>Amphibia</taxon>
        <taxon>Batrachia</taxon>
        <taxon>Anura</taxon>
        <taxon>Neobatrachia</taxon>
        <taxon>Hyloidea</taxon>
        <taxon>Leptodactylidae</taxon>
        <taxon>Leiuperinae</taxon>
        <taxon>Engystomops</taxon>
    </lineage>
</organism>
<accession>A0AAV6YCJ6</accession>
<name>A0AAV6YCJ6_ENGPU</name>
<protein>
    <recommendedName>
        <fullName evidence="3">Secreted protein</fullName>
    </recommendedName>
</protein>
<sequence>MKSIGRQLLTISWSCASAPPSECVQGTVWSESSSPGLGVSELPFSDTISSLGVGGAAVLFCLILPPGGRLLHLTAAVSLSIPLSA</sequence>
<comment type="caution">
    <text evidence="1">The sequence shown here is derived from an EMBL/GenBank/DDBJ whole genome shotgun (WGS) entry which is preliminary data.</text>
</comment>
<gene>
    <name evidence="1" type="ORF">GDO81_019172</name>
</gene>
<dbReference type="Proteomes" id="UP000824782">
    <property type="component" value="Unassembled WGS sequence"/>
</dbReference>
<dbReference type="AlphaFoldDB" id="A0AAV6YCJ6"/>
<evidence type="ECO:0000313" key="2">
    <source>
        <dbReference type="Proteomes" id="UP000824782"/>
    </source>
</evidence>